<evidence type="ECO:0000256" key="3">
    <source>
        <dbReference type="ARBA" id="ARBA00012222"/>
    </source>
</evidence>
<comment type="catalytic activity">
    <reaction evidence="7">
        <text>L-methionine + H2O = methanethiol + 2-oxobutanoate + NH4(+)</text>
        <dbReference type="Rhea" id="RHEA:23800"/>
        <dbReference type="ChEBI" id="CHEBI:15377"/>
        <dbReference type="ChEBI" id="CHEBI:16007"/>
        <dbReference type="ChEBI" id="CHEBI:16763"/>
        <dbReference type="ChEBI" id="CHEBI:28938"/>
        <dbReference type="ChEBI" id="CHEBI:57844"/>
        <dbReference type="EC" id="4.4.1.11"/>
    </reaction>
</comment>
<protein>
    <recommendedName>
        <fullName evidence="4">L-methionine gamma-lyase</fullName>
        <ecNumber evidence="3">4.4.1.11</ecNumber>
    </recommendedName>
</protein>
<evidence type="ECO:0000256" key="4">
    <source>
        <dbReference type="ARBA" id="ARBA00019040"/>
    </source>
</evidence>
<proteinExistence type="inferred from homology"/>
<dbReference type="CDD" id="cd00614">
    <property type="entry name" value="CGS_like"/>
    <property type="match status" value="1"/>
</dbReference>
<dbReference type="GO" id="GO:0018826">
    <property type="term" value="F:methionine gamma-lyase activity"/>
    <property type="evidence" value="ECO:0007669"/>
    <property type="project" value="UniProtKB-EC"/>
</dbReference>
<evidence type="ECO:0000256" key="1">
    <source>
        <dbReference type="ARBA" id="ARBA00001933"/>
    </source>
</evidence>
<comment type="cofactor">
    <cofactor evidence="1 8">
        <name>pyridoxal 5'-phosphate</name>
        <dbReference type="ChEBI" id="CHEBI:597326"/>
    </cofactor>
</comment>
<reference evidence="9 10" key="1">
    <citation type="journal article" date="2021" name="Front. Microbiol.">
        <title>Aerobic Denitrification and Heterotrophic Sulfur Oxidation in the Genus Halomonas Revealed by Six Novel Species Characterizations and Genome-Based Analysis.</title>
        <authorList>
            <person name="Wang L."/>
            <person name="Shao Z."/>
        </authorList>
    </citation>
    <scope>NUCLEOTIDE SEQUENCE [LARGE SCALE GENOMIC DNA]</scope>
    <source>
        <strain evidence="9 10">MCCC 1A11081</strain>
    </source>
</reference>
<dbReference type="PROSITE" id="PS00868">
    <property type="entry name" value="CYS_MET_METAB_PP"/>
    <property type="match status" value="1"/>
</dbReference>
<dbReference type="InterPro" id="IPR006237">
    <property type="entry name" value="L-Met_gamma_lys"/>
</dbReference>
<dbReference type="InterPro" id="IPR015421">
    <property type="entry name" value="PyrdxlP-dep_Trfase_major"/>
</dbReference>
<dbReference type="EC" id="4.4.1.11" evidence="3"/>
<dbReference type="NCBIfam" id="NF005695">
    <property type="entry name" value="PRK07503.1"/>
    <property type="match status" value="1"/>
</dbReference>
<keyword evidence="6 9" id="KW-0456">Lyase</keyword>
<comment type="caution">
    <text evidence="9">The sequence shown here is derived from an EMBL/GenBank/DDBJ whole genome shotgun (WGS) entry which is preliminary data.</text>
</comment>
<dbReference type="SUPFAM" id="SSF53383">
    <property type="entry name" value="PLP-dependent transferases"/>
    <property type="match status" value="1"/>
</dbReference>
<keyword evidence="10" id="KW-1185">Reference proteome</keyword>
<keyword evidence="5 8" id="KW-0663">Pyridoxal phosphate</keyword>
<dbReference type="PANTHER" id="PTHR11808">
    <property type="entry name" value="TRANS-SULFURATION ENZYME FAMILY MEMBER"/>
    <property type="match status" value="1"/>
</dbReference>
<evidence type="ECO:0000256" key="2">
    <source>
        <dbReference type="ARBA" id="ARBA00008667"/>
    </source>
</evidence>
<evidence type="ECO:0000313" key="10">
    <source>
        <dbReference type="Proteomes" id="UP001320168"/>
    </source>
</evidence>
<organism evidence="9 10">
    <name type="scientific">Billgrantia ethanolica</name>
    <dbReference type="NCBI Taxonomy" id="2733486"/>
    <lineage>
        <taxon>Bacteria</taxon>
        <taxon>Pseudomonadati</taxon>
        <taxon>Pseudomonadota</taxon>
        <taxon>Gammaproteobacteria</taxon>
        <taxon>Oceanospirillales</taxon>
        <taxon>Halomonadaceae</taxon>
        <taxon>Billgrantia</taxon>
    </lineage>
</organism>
<accession>A0ABS8ZY99</accession>
<gene>
    <name evidence="9" type="ORF">HOP53_02030</name>
</gene>
<dbReference type="RefSeq" id="WP_234268462.1">
    <property type="nucleotide sequence ID" value="NZ_JABFTX010000001.1"/>
</dbReference>
<dbReference type="Gene3D" id="3.90.1150.10">
    <property type="entry name" value="Aspartate Aminotransferase, domain 1"/>
    <property type="match status" value="1"/>
</dbReference>
<dbReference type="InterPro" id="IPR015424">
    <property type="entry name" value="PyrdxlP-dep_Trfase"/>
</dbReference>
<dbReference type="PIRSF" id="PIRSF001434">
    <property type="entry name" value="CGS"/>
    <property type="match status" value="1"/>
</dbReference>
<dbReference type="Gene3D" id="3.40.640.10">
    <property type="entry name" value="Type I PLP-dependent aspartate aminotransferase-like (Major domain)"/>
    <property type="match status" value="1"/>
</dbReference>
<dbReference type="NCBIfam" id="TIGR01328">
    <property type="entry name" value="met_gam_lyase"/>
    <property type="match status" value="1"/>
</dbReference>
<dbReference type="Proteomes" id="UP001320168">
    <property type="component" value="Unassembled WGS sequence"/>
</dbReference>
<evidence type="ECO:0000313" key="9">
    <source>
        <dbReference type="EMBL" id="MCE8001608.1"/>
    </source>
</evidence>
<evidence type="ECO:0000256" key="6">
    <source>
        <dbReference type="ARBA" id="ARBA00023239"/>
    </source>
</evidence>
<dbReference type="InterPro" id="IPR054542">
    <property type="entry name" value="Cys_met_metab_PP"/>
</dbReference>
<dbReference type="PANTHER" id="PTHR11808:SF80">
    <property type="entry name" value="CYSTATHIONINE GAMMA-LYASE"/>
    <property type="match status" value="1"/>
</dbReference>
<sequence>MQHSQQGHSQQGHSQQGYYHQEQGFATRAIHAAYDSRDEQGALTPPMHLTSTFTFESVEQGVERFAGEAPGHFYSRISNPTVATLEQRMANLEGAEAGLATASGMGAITALMWSLLRPGDELITDSHLYGCTHAFFHHGLTEFGIRVKHVDLSRPEALEAAIGERTKLVYFETPANPTMRLVDIEAVSRIAQRHGARVVVDNTYATPVITRPIERGADFVVHSATKYLGGHGDLIAGMLVGSEEDMHRVRLTGLKDFTGAVMSPFTAFLIMRGLKTLEIRMQRQSVSALEVASWLERHPAVERVHYPGLTSFPQHELARRQMGDYGGIIAFELAGGLEAGRRFMNRLELIQRAVSLGDAESLIQHPASMTHSVLSPEERAEHGISDSLIRLSVGLETPSDIQADLAQALEART</sequence>
<dbReference type="InterPro" id="IPR015422">
    <property type="entry name" value="PyrdxlP-dep_Trfase_small"/>
</dbReference>
<dbReference type="InterPro" id="IPR000277">
    <property type="entry name" value="Cys/Met-Metab_PyrdxlP-dep_enz"/>
</dbReference>
<evidence type="ECO:0000256" key="5">
    <source>
        <dbReference type="ARBA" id="ARBA00022898"/>
    </source>
</evidence>
<evidence type="ECO:0000256" key="8">
    <source>
        <dbReference type="RuleBase" id="RU362118"/>
    </source>
</evidence>
<dbReference type="Pfam" id="PF01053">
    <property type="entry name" value="Cys_Met_Meta_PP"/>
    <property type="match status" value="1"/>
</dbReference>
<comment type="similarity">
    <text evidence="2">Belongs to the trans-sulfuration enzymes family. L-methionine gamma-lyase subfamily.</text>
</comment>
<dbReference type="EMBL" id="JABFTX010000001">
    <property type="protein sequence ID" value="MCE8001608.1"/>
    <property type="molecule type" value="Genomic_DNA"/>
</dbReference>
<name>A0ABS8ZY99_9GAMM</name>
<evidence type="ECO:0000256" key="7">
    <source>
        <dbReference type="ARBA" id="ARBA00049180"/>
    </source>
</evidence>